<keyword evidence="3" id="KW-1185">Reference proteome</keyword>
<evidence type="ECO:0000259" key="1">
    <source>
        <dbReference type="Pfam" id="PF00144"/>
    </source>
</evidence>
<protein>
    <recommendedName>
        <fullName evidence="1">Beta-lactamase-related domain-containing protein</fullName>
    </recommendedName>
</protein>
<gene>
    <name evidence="2" type="ORF">MVEN_02123600</name>
</gene>
<dbReference type="EMBL" id="JACAZI010000022">
    <property type="protein sequence ID" value="KAF7336873.1"/>
    <property type="molecule type" value="Genomic_DNA"/>
</dbReference>
<sequence>MRTVGTKLVDDPASEPIDEDTVFWLCSQTKMITSIASLQLIEQGKITLDTPVETVLPELANPVVVTAHDEAGRPVTMAPAKEKITFGQLLNHSSGLDYFVDGTTPMTGVTRIVPVAYSHHYKDGEGVSKFFEIIKGSFPGVPLRFEPGNGFAYGFSTDCAGFIVERLSGKSLEQYFQDHIFAPLGITSASFYLTPPLKNRLLPLSYRNKSGGVERWKGPHVVNQDPAGAAHVRVHLGGVGLYMSQKDYLTILRHLLQIKRGTVTNPILSRASVESMFAPTLPPVGAAIFNEFTGLMMGSTLGLPAGAAQFGHGLFVTSEDVPGKRRKGSGAWAGWAATSFFLDPTTVVAAVFATQIAPTGDKTHSRLYALLEKELYAGL</sequence>
<comment type="caution">
    <text evidence="2">The sequence shown here is derived from an EMBL/GenBank/DDBJ whole genome shotgun (WGS) entry which is preliminary data.</text>
</comment>
<reference evidence="2" key="1">
    <citation type="submission" date="2020-05" db="EMBL/GenBank/DDBJ databases">
        <title>Mycena genomes resolve the evolution of fungal bioluminescence.</title>
        <authorList>
            <person name="Tsai I.J."/>
        </authorList>
    </citation>
    <scope>NUCLEOTIDE SEQUENCE</scope>
    <source>
        <strain evidence="2">CCC161011</strain>
    </source>
</reference>
<dbReference type="Pfam" id="PF00144">
    <property type="entry name" value="Beta-lactamase"/>
    <property type="match status" value="1"/>
</dbReference>
<dbReference type="SUPFAM" id="SSF56601">
    <property type="entry name" value="beta-lactamase/transpeptidase-like"/>
    <property type="match status" value="1"/>
</dbReference>
<dbReference type="InterPro" id="IPR012338">
    <property type="entry name" value="Beta-lactam/transpept-like"/>
</dbReference>
<evidence type="ECO:0000313" key="3">
    <source>
        <dbReference type="Proteomes" id="UP000620124"/>
    </source>
</evidence>
<feature type="domain" description="Beta-lactamase-related" evidence="1">
    <location>
        <begin position="13"/>
        <end position="368"/>
    </location>
</feature>
<evidence type="ECO:0000313" key="2">
    <source>
        <dbReference type="EMBL" id="KAF7336873.1"/>
    </source>
</evidence>
<proteinExistence type="predicted"/>
<dbReference type="Gene3D" id="3.40.710.10">
    <property type="entry name" value="DD-peptidase/beta-lactamase superfamily"/>
    <property type="match status" value="1"/>
</dbReference>
<dbReference type="Proteomes" id="UP000620124">
    <property type="component" value="Unassembled WGS sequence"/>
</dbReference>
<name>A0A8H6X924_9AGAR</name>
<dbReference type="OrthoDB" id="428260at2759"/>
<accession>A0A8H6X924</accession>
<dbReference type="PANTHER" id="PTHR43283">
    <property type="entry name" value="BETA-LACTAMASE-RELATED"/>
    <property type="match status" value="1"/>
</dbReference>
<dbReference type="InterPro" id="IPR050789">
    <property type="entry name" value="Diverse_Enzym_Activities"/>
</dbReference>
<dbReference type="PANTHER" id="PTHR43283:SF3">
    <property type="entry name" value="BETA-LACTAMASE FAMILY PROTEIN (AFU_ORTHOLOGUE AFUA_5G07500)"/>
    <property type="match status" value="1"/>
</dbReference>
<dbReference type="AlphaFoldDB" id="A0A8H6X924"/>
<organism evidence="2 3">
    <name type="scientific">Mycena venus</name>
    <dbReference type="NCBI Taxonomy" id="2733690"/>
    <lineage>
        <taxon>Eukaryota</taxon>
        <taxon>Fungi</taxon>
        <taxon>Dikarya</taxon>
        <taxon>Basidiomycota</taxon>
        <taxon>Agaricomycotina</taxon>
        <taxon>Agaricomycetes</taxon>
        <taxon>Agaricomycetidae</taxon>
        <taxon>Agaricales</taxon>
        <taxon>Marasmiineae</taxon>
        <taxon>Mycenaceae</taxon>
        <taxon>Mycena</taxon>
    </lineage>
</organism>
<dbReference type="InterPro" id="IPR001466">
    <property type="entry name" value="Beta-lactam-related"/>
</dbReference>